<dbReference type="OrthoDB" id="7839934at2"/>
<keyword evidence="1" id="KW-0472">Membrane</keyword>
<organism evidence="2 3">
    <name type="scientific">Fulvimarina manganoxydans</name>
    <dbReference type="NCBI Taxonomy" id="937218"/>
    <lineage>
        <taxon>Bacteria</taxon>
        <taxon>Pseudomonadati</taxon>
        <taxon>Pseudomonadota</taxon>
        <taxon>Alphaproteobacteria</taxon>
        <taxon>Hyphomicrobiales</taxon>
        <taxon>Aurantimonadaceae</taxon>
        <taxon>Fulvimarina</taxon>
    </lineage>
</organism>
<feature type="transmembrane region" description="Helical" evidence="1">
    <location>
        <begin position="60"/>
        <end position="82"/>
    </location>
</feature>
<dbReference type="STRING" id="937218.SAMN06297251_10841"/>
<keyword evidence="1" id="KW-1133">Transmembrane helix</keyword>
<keyword evidence="3" id="KW-1185">Reference proteome</keyword>
<evidence type="ECO:0000313" key="2">
    <source>
        <dbReference type="EMBL" id="SMC78057.1"/>
    </source>
</evidence>
<evidence type="ECO:0000313" key="3">
    <source>
        <dbReference type="Proteomes" id="UP000192656"/>
    </source>
</evidence>
<gene>
    <name evidence="2" type="ORF">SAMN06297251_10841</name>
</gene>
<accession>A0A1W2BYK8</accession>
<feature type="transmembrane region" description="Helical" evidence="1">
    <location>
        <begin position="20"/>
        <end position="39"/>
    </location>
</feature>
<evidence type="ECO:0000256" key="1">
    <source>
        <dbReference type="SAM" id="Phobius"/>
    </source>
</evidence>
<feature type="transmembrane region" description="Helical" evidence="1">
    <location>
        <begin position="119"/>
        <end position="142"/>
    </location>
</feature>
<dbReference type="EMBL" id="FWXR01000008">
    <property type="protein sequence ID" value="SMC78057.1"/>
    <property type="molecule type" value="Genomic_DNA"/>
</dbReference>
<protein>
    <submittedName>
        <fullName evidence="2">Uncharacterized protein</fullName>
    </submittedName>
</protein>
<proteinExistence type="predicted"/>
<feature type="transmembrane region" description="Helical" evidence="1">
    <location>
        <begin position="154"/>
        <end position="177"/>
    </location>
</feature>
<dbReference type="Proteomes" id="UP000192656">
    <property type="component" value="Unassembled WGS sequence"/>
</dbReference>
<sequence length="183" mass="18946">MDEFVAFVERVQGLIPPFEKVVVAFCFIAGIALIIRGVTIASRSTGNGQMSSLAYGDRSLAAIVVAHIAVGSLLIAIPQTLFTAVASLYGDSEPVAATEILAYAPEMLAPASTEVAQKIIVAVLTVVQFIGFVGVVRGLFLLNQAPQQPGSGLVGRGVTHLVGGALAANIVVFAQMLENLIIG</sequence>
<keyword evidence="1" id="KW-0812">Transmembrane</keyword>
<dbReference type="RefSeq" id="WP_084410024.1">
    <property type="nucleotide sequence ID" value="NZ_FWXR01000008.1"/>
</dbReference>
<name>A0A1W2BYK8_9HYPH</name>
<dbReference type="AlphaFoldDB" id="A0A1W2BYK8"/>
<reference evidence="2 3" key="1">
    <citation type="submission" date="2017-04" db="EMBL/GenBank/DDBJ databases">
        <authorList>
            <person name="Afonso C.L."/>
            <person name="Miller P.J."/>
            <person name="Scott M.A."/>
            <person name="Spackman E."/>
            <person name="Goraichik I."/>
            <person name="Dimitrov K.M."/>
            <person name="Suarez D.L."/>
            <person name="Swayne D.E."/>
        </authorList>
    </citation>
    <scope>NUCLEOTIDE SEQUENCE [LARGE SCALE GENOMIC DNA]</scope>
    <source>
        <strain evidence="2 3">CGMCC 1.10972</strain>
    </source>
</reference>